<accession>A0A921SWY2</accession>
<comment type="caution">
    <text evidence="2">The sequence shown here is derived from an EMBL/GenBank/DDBJ whole genome shotgun (WGS) entry which is preliminary data.</text>
</comment>
<reference evidence="2" key="1">
    <citation type="journal article" date="2021" name="PeerJ">
        <title>Extensive microbial diversity within the chicken gut microbiome revealed by metagenomics and culture.</title>
        <authorList>
            <person name="Gilroy R."/>
            <person name="Ravi A."/>
            <person name="Getino M."/>
            <person name="Pursley I."/>
            <person name="Horton D.L."/>
            <person name="Alikhan N.F."/>
            <person name="Baker D."/>
            <person name="Gharbi K."/>
            <person name="Hall N."/>
            <person name="Watson M."/>
            <person name="Adriaenssens E.M."/>
            <person name="Foster-Nyarko E."/>
            <person name="Jarju S."/>
            <person name="Secka A."/>
            <person name="Antonio M."/>
            <person name="Oren A."/>
            <person name="Chaudhuri R.R."/>
            <person name="La Ragione R."/>
            <person name="Hildebrand F."/>
            <person name="Pallen M.J."/>
        </authorList>
    </citation>
    <scope>NUCLEOTIDE SEQUENCE</scope>
    <source>
        <strain evidence="2">ChiGjej5B5-22894</strain>
    </source>
</reference>
<gene>
    <name evidence="2" type="ORF">K8V81_06480</name>
</gene>
<name>A0A921SWY2_9MICO</name>
<protein>
    <submittedName>
        <fullName evidence="2">Uncharacterized protein</fullName>
    </submittedName>
</protein>
<evidence type="ECO:0000256" key="1">
    <source>
        <dbReference type="SAM" id="Phobius"/>
    </source>
</evidence>
<organism evidence="2 3">
    <name type="scientific">Brachybacterium massiliense</name>
    <dbReference type="NCBI Taxonomy" id="1755098"/>
    <lineage>
        <taxon>Bacteria</taxon>
        <taxon>Bacillati</taxon>
        <taxon>Actinomycetota</taxon>
        <taxon>Actinomycetes</taxon>
        <taxon>Micrococcales</taxon>
        <taxon>Dermabacteraceae</taxon>
        <taxon>Brachybacterium</taxon>
    </lineage>
</organism>
<dbReference type="Proteomes" id="UP000742460">
    <property type="component" value="Unassembled WGS sequence"/>
</dbReference>
<reference evidence="2" key="2">
    <citation type="submission" date="2021-09" db="EMBL/GenBank/DDBJ databases">
        <authorList>
            <person name="Gilroy R."/>
        </authorList>
    </citation>
    <scope>NUCLEOTIDE SEQUENCE</scope>
    <source>
        <strain evidence="2">ChiGjej5B5-22894</strain>
    </source>
</reference>
<keyword evidence="1" id="KW-1133">Transmembrane helix</keyword>
<feature type="transmembrane region" description="Helical" evidence="1">
    <location>
        <begin position="6"/>
        <end position="26"/>
    </location>
</feature>
<feature type="transmembrane region" description="Helical" evidence="1">
    <location>
        <begin position="38"/>
        <end position="58"/>
    </location>
</feature>
<keyword evidence="1" id="KW-0812">Transmembrane</keyword>
<keyword evidence="1" id="KW-0472">Membrane</keyword>
<proteinExistence type="predicted"/>
<sequence>MSALTFVLVLLAGILFFASIIGIYITNVTAKPGGIPRWVLGLGLATLLVGAAALISAVV</sequence>
<dbReference type="AlphaFoldDB" id="A0A921SWY2"/>
<dbReference type="EMBL" id="DYUE01000151">
    <property type="protein sequence ID" value="HJG91355.1"/>
    <property type="molecule type" value="Genomic_DNA"/>
</dbReference>
<evidence type="ECO:0000313" key="2">
    <source>
        <dbReference type="EMBL" id="HJG91355.1"/>
    </source>
</evidence>
<evidence type="ECO:0000313" key="3">
    <source>
        <dbReference type="Proteomes" id="UP000742460"/>
    </source>
</evidence>